<dbReference type="Proteomes" id="UP001590950">
    <property type="component" value="Unassembled WGS sequence"/>
</dbReference>
<protein>
    <submittedName>
        <fullName evidence="1">Uncharacterized protein</fullName>
    </submittedName>
</protein>
<dbReference type="EMBL" id="JBEFKJ010000008">
    <property type="protein sequence ID" value="KAL2044699.1"/>
    <property type="molecule type" value="Genomic_DNA"/>
</dbReference>
<comment type="caution">
    <text evidence="1">The sequence shown here is derived from an EMBL/GenBank/DDBJ whole genome shotgun (WGS) entry which is preliminary data.</text>
</comment>
<reference evidence="1 2" key="1">
    <citation type="submission" date="2024-09" db="EMBL/GenBank/DDBJ databases">
        <title>Rethinking Asexuality: The Enigmatic Case of Functional Sexual Genes in Lepraria (Stereocaulaceae).</title>
        <authorList>
            <person name="Doellman M."/>
            <person name="Sun Y."/>
            <person name="Barcenas-Pena A."/>
            <person name="Lumbsch H.T."/>
            <person name="Grewe F."/>
        </authorList>
    </citation>
    <scope>NUCLEOTIDE SEQUENCE [LARGE SCALE GENOMIC DNA]</scope>
    <source>
        <strain evidence="1 2">Mercado 3170</strain>
    </source>
</reference>
<evidence type="ECO:0000313" key="2">
    <source>
        <dbReference type="Proteomes" id="UP001590950"/>
    </source>
</evidence>
<organism evidence="1 2">
    <name type="scientific">Stereocaulon virgatum</name>
    <dbReference type="NCBI Taxonomy" id="373712"/>
    <lineage>
        <taxon>Eukaryota</taxon>
        <taxon>Fungi</taxon>
        <taxon>Dikarya</taxon>
        <taxon>Ascomycota</taxon>
        <taxon>Pezizomycotina</taxon>
        <taxon>Lecanoromycetes</taxon>
        <taxon>OSLEUM clade</taxon>
        <taxon>Lecanoromycetidae</taxon>
        <taxon>Lecanorales</taxon>
        <taxon>Lecanorineae</taxon>
        <taxon>Stereocaulaceae</taxon>
        <taxon>Stereocaulon</taxon>
    </lineage>
</organism>
<sequence length="145" mass="16277">MISTSQILNLTDSTLVGAFVKADCGRGTIDILWNFLTAIFLSVWTAINQPVSCFDIERPDNFRKKIIRSRRGLCLICLLAPELDDFTSSQAAIAALSHRSIFSACIVRHNGWILSPITDSQTPIADRRYPNCYPPWEALTCQRMV</sequence>
<evidence type="ECO:0000313" key="1">
    <source>
        <dbReference type="EMBL" id="KAL2044699.1"/>
    </source>
</evidence>
<keyword evidence="2" id="KW-1185">Reference proteome</keyword>
<name>A0ABR4AFV8_9LECA</name>
<proteinExistence type="predicted"/>
<accession>A0ABR4AFV8</accession>
<gene>
    <name evidence="1" type="ORF">N7G274_002473</name>
</gene>